<gene>
    <name evidence="5" type="ORF">K458DRAFT_407629</name>
</gene>
<dbReference type="SUPFAM" id="SSF51735">
    <property type="entry name" value="NAD(P)-binding Rossmann-fold domains"/>
    <property type="match status" value="1"/>
</dbReference>
<dbReference type="Gene3D" id="3.40.50.12780">
    <property type="entry name" value="N-terminal domain of ligase-like"/>
    <property type="match status" value="1"/>
</dbReference>
<keyword evidence="1" id="KW-0596">Phosphopantetheine</keyword>
<evidence type="ECO:0000259" key="3">
    <source>
        <dbReference type="Pfam" id="PF00501"/>
    </source>
</evidence>
<dbReference type="Pfam" id="PF00501">
    <property type="entry name" value="AMP-binding"/>
    <property type="match status" value="1"/>
</dbReference>
<dbReference type="InterPro" id="IPR013120">
    <property type="entry name" value="FAR_NAD-bd"/>
</dbReference>
<dbReference type="Proteomes" id="UP000799291">
    <property type="component" value="Unassembled WGS sequence"/>
</dbReference>
<dbReference type="InterPro" id="IPR051414">
    <property type="entry name" value="Adenylate-forming_Reductase"/>
</dbReference>
<proteinExistence type="predicted"/>
<dbReference type="AlphaFoldDB" id="A0A6G1IPZ4"/>
<keyword evidence="2" id="KW-0597">Phosphoprotein</keyword>
<feature type="domain" description="AMP-dependent synthetase/ligase" evidence="3">
    <location>
        <begin position="46"/>
        <end position="338"/>
    </location>
</feature>
<evidence type="ECO:0000313" key="5">
    <source>
        <dbReference type="EMBL" id="KAF2680053.1"/>
    </source>
</evidence>
<dbReference type="Pfam" id="PF07993">
    <property type="entry name" value="NAD_binding_4"/>
    <property type="match status" value="1"/>
</dbReference>
<dbReference type="SUPFAM" id="SSF56801">
    <property type="entry name" value="Acetyl-CoA synthetase-like"/>
    <property type="match status" value="1"/>
</dbReference>
<reference evidence="5" key="1">
    <citation type="journal article" date="2020" name="Stud. Mycol.">
        <title>101 Dothideomycetes genomes: a test case for predicting lifestyles and emergence of pathogens.</title>
        <authorList>
            <person name="Haridas S."/>
            <person name="Albert R."/>
            <person name="Binder M."/>
            <person name="Bloem J."/>
            <person name="Labutti K."/>
            <person name="Salamov A."/>
            <person name="Andreopoulos B."/>
            <person name="Baker S."/>
            <person name="Barry K."/>
            <person name="Bills G."/>
            <person name="Bluhm B."/>
            <person name="Cannon C."/>
            <person name="Castanera R."/>
            <person name="Culley D."/>
            <person name="Daum C."/>
            <person name="Ezra D."/>
            <person name="Gonzalez J."/>
            <person name="Henrissat B."/>
            <person name="Kuo A."/>
            <person name="Liang C."/>
            <person name="Lipzen A."/>
            <person name="Lutzoni F."/>
            <person name="Magnuson J."/>
            <person name="Mondo S."/>
            <person name="Nolan M."/>
            <person name="Ohm R."/>
            <person name="Pangilinan J."/>
            <person name="Park H.-J."/>
            <person name="Ramirez L."/>
            <person name="Alfaro M."/>
            <person name="Sun H."/>
            <person name="Tritt A."/>
            <person name="Yoshinaga Y."/>
            <person name="Zwiers L.-H."/>
            <person name="Turgeon B."/>
            <person name="Goodwin S."/>
            <person name="Spatafora J."/>
            <person name="Crous P."/>
            <person name="Grigoriev I."/>
        </authorList>
    </citation>
    <scope>NUCLEOTIDE SEQUENCE</scope>
    <source>
        <strain evidence="5">CBS 122367</strain>
    </source>
</reference>
<keyword evidence="6" id="KW-1185">Reference proteome</keyword>
<dbReference type="EMBL" id="MU005599">
    <property type="protein sequence ID" value="KAF2680053.1"/>
    <property type="molecule type" value="Genomic_DNA"/>
</dbReference>
<dbReference type="PANTHER" id="PTHR43439:SF2">
    <property type="entry name" value="ENZYME, PUTATIVE (JCVI)-RELATED"/>
    <property type="match status" value="1"/>
</dbReference>
<accession>A0A6G1IPZ4</accession>
<dbReference type="InterPro" id="IPR000873">
    <property type="entry name" value="AMP-dep_synth/lig_dom"/>
</dbReference>
<organism evidence="5 6">
    <name type="scientific">Lentithecium fluviatile CBS 122367</name>
    <dbReference type="NCBI Taxonomy" id="1168545"/>
    <lineage>
        <taxon>Eukaryota</taxon>
        <taxon>Fungi</taxon>
        <taxon>Dikarya</taxon>
        <taxon>Ascomycota</taxon>
        <taxon>Pezizomycotina</taxon>
        <taxon>Dothideomycetes</taxon>
        <taxon>Pleosporomycetidae</taxon>
        <taxon>Pleosporales</taxon>
        <taxon>Massarineae</taxon>
        <taxon>Lentitheciaceae</taxon>
        <taxon>Lentithecium</taxon>
    </lineage>
</organism>
<dbReference type="InterPro" id="IPR036291">
    <property type="entry name" value="NAD(P)-bd_dom_sf"/>
</dbReference>
<evidence type="ECO:0000256" key="1">
    <source>
        <dbReference type="ARBA" id="ARBA00022450"/>
    </source>
</evidence>
<dbReference type="PANTHER" id="PTHR43439">
    <property type="entry name" value="PHENYLACETATE-COENZYME A LIGASE"/>
    <property type="match status" value="1"/>
</dbReference>
<sequence length="854" mass="93408">MSPTATHIRPSFGNRTLPQALDDLASFLPDRLHASIPKDRDLSSGFVDVSCRDISRCVNFMAHWIDSRLGPSAEFDTLAYIGIPDLRFVAVFLGAVKCGYKVLLPSPRNTPATNSSLMQQTGCMTVLHTAEVAAVAKTLVSFGSILNSLEVPSFEEIVAADPQVYPFNKDSALVRKSHHTRYLTKLGMPKPITMTHATFAVLDKERHLPTVPGRRNRDYSIWDFNGGGNFYTVFPYFHLAGFCLLVNPIFTEASSPVLGPPLMPPSGALLKAFMRHHPLRALYLPPSIAEQLLMEPGGLDFFKDLHFLCYTGGPFSPSAGEQLSKVTELCPLYGSTEAFQERSRSVLLIEPKGNVSEEQLSHLSNAIWPIVEEANRLLPAQGRILRGSILVARREKPFARAGKGTIVRRLMAQLYESEIVALYDENVPSQAAPLPSLGKASDMGFDATATTFFSAGLDSVMIGQLLSNLKSGLKESSPTRNIEWLNTRTVYQHSSVGRLSEILTSFLNTGQIPGEATSQSRVSAMEDLVQKYTQGLDQQASNPKTGAGPKATVLVGSTGYLDPFILASLFNSPTTHTIICLNHSSKSQNTSKPPQLPLVQGDRLSRLHFLTVNLDAPNLALPHHDFIALSNTATTIIYNAWKPDFNLPLHSFSNPFLTGLRSLIDLSLSSPRRPRIAFVSSIAAVGNWSTVFPDQSEIPELPVEDVDVALHMGYGESKCVAERNLRIAHEECGVDVDILRVGQIGGSSGGERCKWPVQVWLRAMMRTSRVIGKLPVHVAPVDWIPVDVLAGQIASIVGDVRAADLEYHVFNLVHPGRVEGDVFLDTLINRFRCRGGEGWASGVVGLFGREDASE</sequence>
<protein>
    <submittedName>
        <fullName evidence="5">Acetyl-CoA synthetase-like protein</fullName>
    </submittedName>
</protein>
<evidence type="ECO:0000259" key="4">
    <source>
        <dbReference type="Pfam" id="PF07993"/>
    </source>
</evidence>
<name>A0A6G1IPZ4_9PLEO</name>
<feature type="domain" description="Thioester reductase (TE)" evidence="4">
    <location>
        <begin position="554"/>
        <end position="791"/>
    </location>
</feature>
<dbReference type="OrthoDB" id="429813at2759"/>
<dbReference type="InterPro" id="IPR042099">
    <property type="entry name" value="ANL_N_sf"/>
</dbReference>
<evidence type="ECO:0000256" key="2">
    <source>
        <dbReference type="ARBA" id="ARBA00022553"/>
    </source>
</evidence>
<dbReference type="Pfam" id="PF23562">
    <property type="entry name" value="AMP-binding_C_3"/>
    <property type="match status" value="1"/>
</dbReference>
<dbReference type="Gene3D" id="3.40.50.720">
    <property type="entry name" value="NAD(P)-binding Rossmann-like Domain"/>
    <property type="match status" value="1"/>
</dbReference>
<evidence type="ECO:0000313" key="6">
    <source>
        <dbReference type="Proteomes" id="UP000799291"/>
    </source>
</evidence>